<proteinExistence type="predicted"/>
<evidence type="ECO:0000313" key="3">
    <source>
        <dbReference type="Proteomes" id="UP000663861"/>
    </source>
</evidence>
<dbReference type="GO" id="GO:0004674">
    <property type="term" value="F:protein serine/threonine kinase activity"/>
    <property type="evidence" value="ECO:0007669"/>
    <property type="project" value="TreeGrafter"/>
</dbReference>
<gene>
    <name evidence="2" type="ORF">RDB_LOCUS2540</name>
</gene>
<name>A0A8H2X2A9_9AGAM</name>
<dbReference type="AlphaFoldDB" id="A0A8H2X2A9"/>
<protein>
    <recommendedName>
        <fullName evidence="1">Protein kinase domain-containing protein</fullName>
    </recommendedName>
</protein>
<dbReference type="InterPro" id="IPR000719">
    <property type="entry name" value="Prot_kinase_dom"/>
</dbReference>
<feature type="domain" description="Protein kinase" evidence="1">
    <location>
        <begin position="1"/>
        <end position="183"/>
    </location>
</feature>
<dbReference type="PANTHER" id="PTHR44329">
    <property type="entry name" value="SERINE/THREONINE-PROTEIN KINASE TNNI3K-RELATED"/>
    <property type="match status" value="1"/>
</dbReference>
<dbReference type="PROSITE" id="PS00108">
    <property type="entry name" value="PROTEIN_KINASE_ST"/>
    <property type="match status" value="1"/>
</dbReference>
<dbReference type="Gene3D" id="1.10.510.10">
    <property type="entry name" value="Transferase(Phosphotransferase) domain 1"/>
    <property type="match status" value="1"/>
</dbReference>
<evidence type="ECO:0000313" key="2">
    <source>
        <dbReference type="EMBL" id="CAE6411694.1"/>
    </source>
</evidence>
<accession>A0A8H2X2A9</accession>
<organism evidence="2 3">
    <name type="scientific">Rhizoctonia solani</name>
    <dbReference type="NCBI Taxonomy" id="456999"/>
    <lineage>
        <taxon>Eukaryota</taxon>
        <taxon>Fungi</taxon>
        <taxon>Dikarya</taxon>
        <taxon>Basidiomycota</taxon>
        <taxon>Agaricomycotina</taxon>
        <taxon>Agaricomycetes</taxon>
        <taxon>Cantharellales</taxon>
        <taxon>Ceratobasidiaceae</taxon>
        <taxon>Rhizoctonia</taxon>
    </lineage>
</organism>
<dbReference type="EMBL" id="CAJMWY010000041">
    <property type="protein sequence ID" value="CAE6411694.1"/>
    <property type="molecule type" value="Genomic_DNA"/>
</dbReference>
<dbReference type="InterPro" id="IPR011009">
    <property type="entry name" value="Kinase-like_dom_sf"/>
</dbReference>
<sequence>MGQGNLPHYLKISPDVDRGRLCVQISDGLAYLHQIGIIHADLKGANVLISDKGNPVLTDFGNSLLMDQTMKFTQTTSAPRMTVRWTAAEIIEGTTEPTKPSDVYALGMTIYETISGKIPYHGKQDVTVVLLVTVKKQAPERPECIKVGCRTDDKLWELLLRCWNYEPRNRPSANQVATSLAKITSKPLCLI</sequence>
<dbReference type="PROSITE" id="PS50011">
    <property type="entry name" value="PROTEIN_KINASE_DOM"/>
    <property type="match status" value="1"/>
</dbReference>
<dbReference type="InterPro" id="IPR051681">
    <property type="entry name" value="Ser/Thr_Kinases-Pseudokinases"/>
</dbReference>
<evidence type="ECO:0000259" key="1">
    <source>
        <dbReference type="PROSITE" id="PS50011"/>
    </source>
</evidence>
<dbReference type="InterPro" id="IPR008271">
    <property type="entry name" value="Ser/Thr_kinase_AS"/>
</dbReference>
<dbReference type="SUPFAM" id="SSF56112">
    <property type="entry name" value="Protein kinase-like (PK-like)"/>
    <property type="match status" value="1"/>
</dbReference>
<reference evidence="2" key="1">
    <citation type="submission" date="2021-01" db="EMBL/GenBank/DDBJ databases">
        <authorList>
            <person name="Kaushik A."/>
        </authorList>
    </citation>
    <scope>NUCLEOTIDE SEQUENCE</scope>
    <source>
        <strain evidence="2">AG4-RS23</strain>
    </source>
</reference>
<dbReference type="Proteomes" id="UP000663861">
    <property type="component" value="Unassembled WGS sequence"/>
</dbReference>
<dbReference type="Pfam" id="PF00069">
    <property type="entry name" value="Pkinase"/>
    <property type="match status" value="1"/>
</dbReference>
<dbReference type="GO" id="GO:0005524">
    <property type="term" value="F:ATP binding"/>
    <property type="evidence" value="ECO:0007669"/>
    <property type="project" value="InterPro"/>
</dbReference>
<dbReference type="SMART" id="SM00220">
    <property type="entry name" value="S_TKc"/>
    <property type="match status" value="1"/>
</dbReference>
<comment type="caution">
    <text evidence="2">The sequence shown here is derived from an EMBL/GenBank/DDBJ whole genome shotgun (WGS) entry which is preliminary data.</text>
</comment>